<evidence type="ECO:0000313" key="2">
    <source>
        <dbReference type="EMBL" id="PZO98536.1"/>
    </source>
</evidence>
<dbReference type="InterPro" id="IPR005843">
    <property type="entry name" value="A-D-PHexomutase_C"/>
</dbReference>
<dbReference type="Gene3D" id="3.30.310.50">
    <property type="entry name" value="Alpha-D-phosphohexomutase, C-terminal domain"/>
    <property type="match status" value="1"/>
</dbReference>
<evidence type="ECO:0000313" key="3">
    <source>
        <dbReference type="Proteomes" id="UP000249451"/>
    </source>
</evidence>
<feature type="domain" description="Alpha-D-phosphohexomutase C-terminal" evidence="1">
    <location>
        <begin position="51"/>
        <end position="82"/>
    </location>
</feature>
<organism evidence="2 3">
    <name type="scientific">Corynebacterium urealyticum</name>
    <dbReference type="NCBI Taxonomy" id="43771"/>
    <lineage>
        <taxon>Bacteria</taxon>
        <taxon>Bacillati</taxon>
        <taxon>Actinomycetota</taxon>
        <taxon>Actinomycetes</taxon>
        <taxon>Mycobacteriales</taxon>
        <taxon>Corynebacteriaceae</taxon>
        <taxon>Corynebacterium</taxon>
    </lineage>
</organism>
<dbReference type="AlphaFoldDB" id="A0A2W5AYU0"/>
<reference evidence="2 3" key="1">
    <citation type="submission" date="2017-11" db="EMBL/GenBank/DDBJ databases">
        <title>Infants hospitalized years apart are colonized by the same room-sourced microbial strains.</title>
        <authorList>
            <person name="Brooks B."/>
            <person name="Olm M.R."/>
            <person name="Firek B.A."/>
            <person name="Baker R."/>
            <person name="Thomas B.C."/>
            <person name="Morowitz M.J."/>
            <person name="Banfield J.F."/>
        </authorList>
    </citation>
    <scope>NUCLEOTIDE SEQUENCE [LARGE SCALE GENOMIC DNA]</scope>
    <source>
        <strain evidence="2">S2_012_000_R3_87</strain>
    </source>
</reference>
<gene>
    <name evidence="2" type="ORF">DI609_10440</name>
</gene>
<dbReference type="SUPFAM" id="SSF55957">
    <property type="entry name" value="Phosphoglucomutase, C-terminal domain"/>
    <property type="match status" value="1"/>
</dbReference>
<dbReference type="GO" id="GO:0016868">
    <property type="term" value="F:intramolecular phosphotransferase activity"/>
    <property type="evidence" value="ECO:0007669"/>
    <property type="project" value="InterPro"/>
</dbReference>
<feature type="non-terminal residue" evidence="2">
    <location>
        <position position="1"/>
    </location>
</feature>
<dbReference type="EMBL" id="QFNY01000279">
    <property type="protein sequence ID" value="PZO98536.1"/>
    <property type="molecule type" value="Genomic_DNA"/>
</dbReference>
<dbReference type="InterPro" id="IPR036900">
    <property type="entry name" value="A-D-PHexomutase_C_sf"/>
</dbReference>
<proteinExistence type="predicted"/>
<dbReference type="Pfam" id="PF00408">
    <property type="entry name" value="PGM_PMM_IV"/>
    <property type="match status" value="1"/>
</dbReference>
<sequence length="109" mass="11984">KTKPLTFRFDDITRIAPTLEHILQSPPQALAGSRVTSASDMSQGYYGLDPTPGLVLETEANDRVIIRPSGTEPKLKCYLEVVREGAVDWTGAEDRLSRISTDLRQALGL</sequence>
<evidence type="ECO:0000259" key="1">
    <source>
        <dbReference type="Pfam" id="PF00408"/>
    </source>
</evidence>
<protein>
    <submittedName>
        <fullName evidence="2">Phosphomannomutase</fullName>
    </submittedName>
</protein>
<accession>A0A2W5AYU0</accession>
<dbReference type="Proteomes" id="UP000249451">
    <property type="component" value="Unassembled WGS sequence"/>
</dbReference>
<name>A0A2W5AYU0_9CORY</name>
<comment type="caution">
    <text evidence="2">The sequence shown here is derived from an EMBL/GenBank/DDBJ whole genome shotgun (WGS) entry which is preliminary data.</text>
</comment>